<dbReference type="InterPro" id="IPR007021">
    <property type="entry name" value="DUF659"/>
</dbReference>
<sequence>MSDGWKDARHRPLINFLVYCSKGISFIKSIDASDIESNAKTLCNLFSKRVEIVDSKNVFTWLVIMWLTIRLLEDCYVRDILLFVGLHVLLIHIEELYHVDSLVTLASVGT</sequence>
<dbReference type="PANTHER" id="PTHR32166">
    <property type="entry name" value="OSJNBA0013A04.12 PROTEIN"/>
    <property type="match status" value="1"/>
</dbReference>
<keyword evidence="3" id="KW-1185">Reference proteome</keyword>
<dbReference type="Pfam" id="PF04937">
    <property type="entry name" value="DUF659"/>
    <property type="match status" value="1"/>
</dbReference>
<dbReference type="EMBL" id="JARYMX010000003">
    <property type="protein sequence ID" value="KAJ9556896.1"/>
    <property type="molecule type" value="Genomic_DNA"/>
</dbReference>
<protein>
    <recommendedName>
        <fullName evidence="1">DUF659 domain-containing protein</fullName>
    </recommendedName>
</protein>
<evidence type="ECO:0000259" key="1">
    <source>
        <dbReference type="Pfam" id="PF04937"/>
    </source>
</evidence>
<evidence type="ECO:0000313" key="2">
    <source>
        <dbReference type="EMBL" id="KAJ9556896.1"/>
    </source>
</evidence>
<organism evidence="2 3">
    <name type="scientific">Centaurea solstitialis</name>
    <name type="common">yellow star-thistle</name>
    <dbReference type="NCBI Taxonomy" id="347529"/>
    <lineage>
        <taxon>Eukaryota</taxon>
        <taxon>Viridiplantae</taxon>
        <taxon>Streptophyta</taxon>
        <taxon>Embryophyta</taxon>
        <taxon>Tracheophyta</taxon>
        <taxon>Spermatophyta</taxon>
        <taxon>Magnoliopsida</taxon>
        <taxon>eudicotyledons</taxon>
        <taxon>Gunneridae</taxon>
        <taxon>Pentapetalae</taxon>
        <taxon>asterids</taxon>
        <taxon>campanulids</taxon>
        <taxon>Asterales</taxon>
        <taxon>Asteraceae</taxon>
        <taxon>Carduoideae</taxon>
        <taxon>Cardueae</taxon>
        <taxon>Centaureinae</taxon>
        <taxon>Centaurea</taxon>
    </lineage>
</organism>
<accession>A0AA38WQ49</accession>
<comment type="caution">
    <text evidence="2">The sequence shown here is derived from an EMBL/GenBank/DDBJ whole genome shotgun (WGS) entry which is preliminary data.</text>
</comment>
<dbReference type="PANTHER" id="PTHR32166:SF121">
    <property type="entry name" value="DUF659 DOMAIN-CONTAINING PROTEIN"/>
    <property type="match status" value="1"/>
</dbReference>
<reference evidence="2" key="1">
    <citation type="submission" date="2023-03" db="EMBL/GenBank/DDBJ databases">
        <title>Chromosome-scale reference genome and RAD-based genetic map of yellow starthistle (Centaurea solstitialis) reveal putative structural variation and QTLs associated with invader traits.</title>
        <authorList>
            <person name="Reatini B."/>
            <person name="Cang F.A."/>
            <person name="Jiang Q."/>
            <person name="Mckibben M.T.W."/>
            <person name="Barker M.S."/>
            <person name="Rieseberg L.H."/>
            <person name="Dlugosch K.M."/>
        </authorList>
    </citation>
    <scope>NUCLEOTIDE SEQUENCE</scope>
    <source>
        <strain evidence="2">CAN-66</strain>
        <tissue evidence="2">Leaf</tissue>
    </source>
</reference>
<feature type="domain" description="DUF659" evidence="1">
    <location>
        <begin position="1"/>
        <end position="59"/>
    </location>
</feature>
<proteinExistence type="predicted"/>
<evidence type="ECO:0000313" key="3">
    <source>
        <dbReference type="Proteomes" id="UP001172457"/>
    </source>
</evidence>
<dbReference type="AlphaFoldDB" id="A0AA38WQ49"/>
<name>A0AA38WQ49_9ASTR</name>
<gene>
    <name evidence="2" type="ORF">OSB04_011510</name>
</gene>
<dbReference type="Proteomes" id="UP001172457">
    <property type="component" value="Chromosome 3"/>
</dbReference>